<evidence type="ECO:0000256" key="3">
    <source>
        <dbReference type="ARBA" id="ARBA00022679"/>
    </source>
</evidence>
<evidence type="ECO:0000256" key="8">
    <source>
        <dbReference type="SAM" id="Phobius"/>
    </source>
</evidence>
<name>A0A7C4PJ67_9CHLR</name>
<dbReference type="AlphaFoldDB" id="A0A7C4PJ67"/>
<dbReference type="InterPro" id="IPR000715">
    <property type="entry name" value="Glycosyl_transferase_4"/>
</dbReference>
<feature type="transmembrane region" description="Helical" evidence="8">
    <location>
        <begin position="94"/>
        <end position="111"/>
    </location>
</feature>
<dbReference type="GO" id="GO:0005886">
    <property type="term" value="C:plasma membrane"/>
    <property type="evidence" value="ECO:0007669"/>
    <property type="project" value="UniProtKB-SubCell"/>
</dbReference>
<dbReference type="PANTHER" id="PTHR22926">
    <property type="entry name" value="PHOSPHO-N-ACETYLMURAMOYL-PENTAPEPTIDE-TRANSFERASE"/>
    <property type="match status" value="1"/>
</dbReference>
<evidence type="ECO:0000313" key="9">
    <source>
        <dbReference type="EMBL" id="HGS21360.1"/>
    </source>
</evidence>
<keyword evidence="7" id="KW-0460">Magnesium</keyword>
<comment type="subcellular location">
    <subcellularLocation>
        <location evidence="1">Cell membrane</location>
        <topology evidence="1">Multi-pass membrane protein</topology>
    </subcellularLocation>
</comment>
<comment type="caution">
    <text evidence="9">The sequence shown here is derived from an EMBL/GenBank/DDBJ whole genome shotgun (WGS) entry which is preliminary data.</text>
</comment>
<sequence>MTWAGFYVASFVLSAFGAWAISRHADKIGLMDCPNGRSSHCMPTPKGGGIGIFFVFLLSSIVFGLPVSFWFPIGIMASVAFWGDRVEFSARLRLVIQLGLIALVIVVGDKGEVPGGLVYLVWICFWTLFIVGTANYYNFMDGINGIAGITGLLGFALLAGYVNLIGGPVAATGVAVCLSIACLGFLPLNMPKARVFMGDIGSILLGSVFAGLIWLTAESVLDFVCMASFLFPFYVDELTTVVVRLKDGENLTKPHRRHYYQLLANEKGIAHWKVSLGYGVFQLAVGGSVLAVRQFGLPWVMILLLVWSIIFWMESWRTRKSVQLLYRKT</sequence>
<dbReference type="GO" id="GO:0046872">
    <property type="term" value="F:metal ion binding"/>
    <property type="evidence" value="ECO:0007669"/>
    <property type="project" value="UniProtKB-KW"/>
</dbReference>
<protein>
    <submittedName>
        <fullName evidence="9">Glycosyltransferase family 4 protein</fullName>
    </submittedName>
</protein>
<proteinExistence type="predicted"/>
<dbReference type="CDD" id="cd06854">
    <property type="entry name" value="GT_WbpL_WbcO_like"/>
    <property type="match status" value="1"/>
</dbReference>
<reference evidence="9" key="1">
    <citation type="journal article" date="2020" name="mSystems">
        <title>Genome- and Community-Level Interaction Insights into Carbon Utilization and Element Cycling Functions of Hydrothermarchaeota in Hydrothermal Sediment.</title>
        <authorList>
            <person name="Zhou Z."/>
            <person name="Liu Y."/>
            <person name="Xu W."/>
            <person name="Pan J."/>
            <person name="Luo Z.H."/>
            <person name="Li M."/>
        </authorList>
    </citation>
    <scope>NUCLEOTIDE SEQUENCE [LARGE SCALE GENOMIC DNA]</scope>
    <source>
        <strain evidence="9">SpSt-573</strain>
    </source>
</reference>
<dbReference type="GO" id="GO:0016780">
    <property type="term" value="F:phosphotransferase activity, for other substituted phosphate groups"/>
    <property type="evidence" value="ECO:0007669"/>
    <property type="project" value="InterPro"/>
</dbReference>
<dbReference type="PANTHER" id="PTHR22926:SF3">
    <property type="entry name" value="UNDECAPRENYL-PHOSPHATE ALPHA-N-ACETYLGLUCOSAMINYL 1-PHOSPHATE TRANSFERASE"/>
    <property type="match status" value="1"/>
</dbReference>
<keyword evidence="5 8" id="KW-1133">Transmembrane helix</keyword>
<evidence type="ECO:0000256" key="5">
    <source>
        <dbReference type="ARBA" id="ARBA00022989"/>
    </source>
</evidence>
<keyword evidence="6 8" id="KW-0472">Membrane</keyword>
<feature type="transmembrane region" description="Helical" evidence="8">
    <location>
        <begin position="117"/>
        <end position="136"/>
    </location>
</feature>
<dbReference type="Pfam" id="PF00953">
    <property type="entry name" value="Glycos_transf_4"/>
    <property type="match status" value="1"/>
</dbReference>
<comment type="cofactor">
    <cofactor evidence="7">
        <name>Mg(2+)</name>
        <dbReference type="ChEBI" id="CHEBI:18420"/>
    </cofactor>
</comment>
<dbReference type="GO" id="GO:0044038">
    <property type="term" value="P:cell wall macromolecule biosynthetic process"/>
    <property type="evidence" value="ECO:0007669"/>
    <property type="project" value="TreeGrafter"/>
</dbReference>
<feature type="transmembrane region" description="Helical" evidence="8">
    <location>
        <begin position="143"/>
        <end position="162"/>
    </location>
</feature>
<feature type="binding site" evidence="7">
    <location>
        <position position="199"/>
    </location>
    <ligand>
        <name>Mg(2+)</name>
        <dbReference type="ChEBI" id="CHEBI:18420"/>
    </ligand>
</feature>
<keyword evidence="7" id="KW-0479">Metal-binding</keyword>
<evidence type="ECO:0000256" key="7">
    <source>
        <dbReference type="PIRSR" id="PIRSR600715-1"/>
    </source>
</evidence>
<dbReference type="GO" id="GO:0071555">
    <property type="term" value="P:cell wall organization"/>
    <property type="evidence" value="ECO:0007669"/>
    <property type="project" value="TreeGrafter"/>
</dbReference>
<evidence type="ECO:0000256" key="4">
    <source>
        <dbReference type="ARBA" id="ARBA00022692"/>
    </source>
</evidence>
<keyword evidence="4 8" id="KW-0812">Transmembrane</keyword>
<evidence type="ECO:0000256" key="1">
    <source>
        <dbReference type="ARBA" id="ARBA00004651"/>
    </source>
</evidence>
<feature type="transmembrane region" description="Helical" evidence="8">
    <location>
        <begin position="49"/>
        <end position="82"/>
    </location>
</feature>
<feature type="transmembrane region" description="Helical" evidence="8">
    <location>
        <begin position="195"/>
        <end position="217"/>
    </location>
</feature>
<gene>
    <name evidence="9" type="ORF">ENT37_05780</name>
</gene>
<feature type="binding site" evidence="7">
    <location>
        <position position="138"/>
    </location>
    <ligand>
        <name>Mg(2+)</name>
        <dbReference type="ChEBI" id="CHEBI:18420"/>
    </ligand>
</feature>
<dbReference type="EMBL" id="DSYK01000294">
    <property type="protein sequence ID" value="HGS21360.1"/>
    <property type="molecule type" value="Genomic_DNA"/>
</dbReference>
<dbReference type="GO" id="GO:0009103">
    <property type="term" value="P:lipopolysaccharide biosynthetic process"/>
    <property type="evidence" value="ECO:0007669"/>
    <property type="project" value="TreeGrafter"/>
</dbReference>
<evidence type="ECO:0000256" key="6">
    <source>
        <dbReference type="ARBA" id="ARBA00023136"/>
    </source>
</evidence>
<feature type="transmembrane region" description="Helical" evidence="8">
    <location>
        <begin position="295"/>
        <end position="313"/>
    </location>
</feature>
<evidence type="ECO:0000256" key="2">
    <source>
        <dbReference type="ARBA" id="ARBA00022475"/>
    </source>
</evidence>
<organism evidence="9">
    <name type="scientific">Anaerolinea thermolimosa</name>
    <dbReference type="NCBI Taxonomy" id="229919"/>
    <lineage>
        <taxon>Bacteria</taxon>
        <taxon>Bacillati</taxon>
        <taxon>Chloroflexota</taxon>
        <taxon>Anaerolineae</taxon>
        <taxon>Anaerolineales</taxon>
        <taxon>Anaerolineaceae</taxon>
        <taxon>Anaerolinea</taxon>
    </lineage>
</organism>
<feature type="transmembrane region" description="Helical" evidence="8">
    <location>
        <begin position="168"/>
        <end position="188"/>
    </location>
</feature>
<accession>A0A7C4PJ67</accession>
<keyword evidence="3 9" id="KW-0808">Transferase</keyword>
<keyword evidence="2" id="KW-1003">Cell membrane</keyword>